<dbReference type="AlphaFoldDB" id="A0AAW9KAX3"/>
<reference evidence="2" key="1">
    <citation type="submission" date="2023-08" db="EMBL/GenBank/DDBJ databases">
        <title>Genomic characterization of piscicolin 126 produced by Carnobacterium maltaromaticum CM22 strain isolated from salmon (Salmo salar).</title>
        <authorList>
            <person name="Gonzalez-Gragera E."/>
            <person name="Garcia-Lopez J.D."/>
            <person name="Teso-Perez C."/>
            <person name="Gimenez-Hernandez I."/>
            <person name="Peralta-Sanchez J.M."/>
            <person name="Valdivia E."/>
            <person name="Montalban-Lopez M."/>
            <person name="Martin-Platero A.M."/>
            <person name="Banos A."/>
            <person name="Martinez-Bueno M."/>
        </authorList>
    </citation>
    <scope>NUCLEOTIDE SEQUENCE</scope>
    <source>
        <strain evidence="2">CM22</strain>
    </source>
</reference>
<dbReference type="EMBL" id="JAVBVO010000003">
    <property type="protein sequence ID" value="MDZ5759298.1"/>
    <property type="molecule type" value="Genomic_DNA"/>
</dbReference>
<accession>A0AAW9KAX3</accession>
<organism evidence="2 3">
    <name type="scientific">Carnobacterium maltaromaticum</name>
    <name type="common">Carnobacterium piscicola</name>
    <dbReference type="NCBI Taxonomy" id="2751"/>
    <lineage>
        <taxon>Bacteria</taxon>
        <taxon>Bacillati</taxon>
        <taxon>Bacillota</taxon>
        <taxon>Bacilli</taxon>
        <taxon>Lactobacillales</taxon>
        <taxon>Carnobacteriaceae</taxon>
        <taxon>Carnobacterium</taxon>
    </lineage>
</organism>
<evidence type="ECO:0000259" key="1">
    <source>
        <dbReference type="Pfam" id="PF12647"/>
    </source>
</evidence>
<feature type="domain" description="RNHCP" evidence="1">
    <location>
        <begin position="2"/>
        <end position="37"/>
    </location>
</feature>
<sequence>MKMKPISYRYKLKKGCQIEHCCLDCGKIQLNKIAEDTIAEDQFINFIKGMLFT</sequence>
<dbReference type="Proteomes" id="UP001290462">
    <property type="component" value="Unassembled WGS sequence"/>
</dbReference>
<evidence type="ECO:0000313" key="3">
    <source>
        <dbReference type="Proteomes" id="UP001290462"/>
    </source>
</evidence>
<gene>
    <name evidence="2" type="ORF">RAK27_11555</name>
</gene>
<dbReference type="InterPro" id="IPR024439">
    <property type="entry name" value="RNHCP"/>
</dbReference>
<protein>
    <submittedName>
        <fullName evidence="2">RNHCP domain-containing protein</fullName>
    </submittedName>
</protein>
<dbReference type="GeneID" id="83604777"/>
<evidence type="ECO:0000313" key="2">
    <source>
        <dbReference type="EMBL" id="MDZ5759298.1"/>
    </source>
</evidence>
<dbReference type="RefSeq" id="WP_283644795.1">
    <property type="nucleotide sequence ID" value="NZ_BJOJ01000045.1"/>
</dbReference>
<dbReference type="Pfam" id="PF12647">
    <property type="entry name" value="RNHCP"/>
    <property type="match status" value="1"/>
</dbReference>
<proteinExistence type="predicted"/>
<name>A0AAW9KAX3_CARML</name>
<comment type="caution">
    <text evidence="2">The sequence shown here is derived from an EMBL/GenBank/DDBJ whole genome shotgun (WGS) entry which is preliminary data.</text>
</comment>